<dbReference type="OrthoDB" id="9800350at2"/>
<evidence type="ECO:0000256" key="1">
    <source>
        <dbReference type="ARBA" id="ARBA00023015"/>
    </source>
</evidence>
<dbReference type="AlphaFoldDB" id="A0A2S2CX73"/>
<keyword evidence="1" id="KW-0805">Transcription regulation</keyword>
<geneLocation type="plasmid" evidence="5 6">
    <name>unnamed1</name>
</geneLocation>
<dbReference type="Gene3D" id="1.10.10.10">
    <property type="entry name" value="Winged helix-like DNA-binding domain superfamily/Winged helix DNA-binding domain"/>
    <property type="match status" value="1"/>
</dbReference>
<gene>
    <name evidence="5" type="ORF">DEW08_23620</name>
</gene>
<dbReference type="RefSeq" id="WP_109331860.1">
    <property type="nucleotide sequence ID" value="NZ_CP029356.1"/>
</dbReference>
<sequence length="142" mass="15998">MDGSASGTPSPDLSRKMREWKQQDCGLAACPVRDVLDQIGDKWSTLLLITLSDRPHRFGELRRAVPDISQRMLTQTLRDLQRNGLISRHVFPTQPPSVEYRLTPLGASLMGPIRHLVQWADENHGAIRASRALYDAQLAEEE</sequence>
<dbReference type="KEGG" id="azz:DEW08_23620"/>
<dbReference type="Pfam" id="PF01638">
    <property type="entry name" value="HxlR"/>
    <property type="match status" value="1"/>
</dbReference>
<evidence type="ECO:0000256" key="2">
    <source>
        <dbReference type="ARBA" id="ARBA00023125"/>
    </source>
</evidence>
<keyword evidence="2" id="KW-0238">DNA-binding</keyword>
<keyword evidence="5" id="KW-0614">Plasmid</keyword>
<evidence type="ECO:0000259" key="4">
    <source>
        <dbReference type="PROSITE" id="PS51118"/>
    </source>
</evidence>
<reference evidence="6" key="1">
    <citation type="submission" date="2018-05" db="EMBL/GenBank/DDBJ databases">
        <title>Azospirillum thermophila sp. nov., a novel isolated from hot spring.</title>
        <authorList>
            <person name="Zhao Z."/>
        </authorList>
    </citation>
    <scope>NUCLEOTIDE SEQUENCE [LARGE SCALE GENOMIC DNA]</scope>
    <source>
        <strain evidence="6">CFH 70021</strain>
        <plasmid evidence="6">unnamed1</plasmid>
    </source>
</reference>
<dbReference type="SUPFAM" id="SSF46785">
    <property type="entry name" value="Winged helix' DNA-binding domain"/>
    <property type="match status" value="1"/>
</dbReference>
<dbReference type="Proteomes" id="UP000245629">
    <property type="component" value="Plasmid unnamed1"/>
</dbReference>
<protein>
    <submittedName>
        <fullName evidence="5">Transcriptional regulator</fullName>
    </submittedName>
</protein>
<dbReference type="InterPro" id="IPR002577">
    <property type="entry name" value="HTH_HxlR"/>
</dbReference>
<name>A0A2S2CX73_9PROT</name>
<keyword evidence="6" id="KW-1185">Reference proteome</keyword>
<dbReference type="GO" id="GO:0003677">
    <property type="term" value="F:DNA binding"/>
    <property type="evidence" value="ECO:0007669"/>
    <property type="project" value="UniProtKB-KW"/>
</dbReference>
<organism evidence="5 6">
    <name type="scientific">Azospirillum thermophilum</name>
    <dbReference type="NCBI Taxonomy" id="2202148"/>
    <lineage>
        <taxon>Bacteria</taxon>
        <taxon>Pseudomonadati</taxon>
        <taxon>Pseudomonadota</taxon>
        <taxon>Alphaproteobacteria</taxon>
        <taxon>Rhodospirillales</taxon>
        <taxon>Azospirillaceae</taxon>
        <taxon>Azospirillum</taxon>
    </lineage>
</organism>
<evidence type="ECO:0000256" key="3">
    <source>
        <dbReference type="ARBA" id="ARBA00023163"/>
    </source>
</evidence>
<dbReference type="EMBL" id="CP029356">
    <property type="protein sequence ID" value="AWK89015.1"/>
    <property type="molecule type" value="Genomic_DNA"/>
</dbReference>
<dbReference type="PROSITE" id="PS51118">
    <property type="entry name" value="HTH_HXLR"/>
    <property type="match status" value="1"/>
</dbReference>
<accession>A0A2S2CX73</accession>
<dbReference type="InterPro" id="IPR036388">
    <property type="entry name" value="WH-like_DNA-bd_sf"/>
</dbReference>
<proteinExistence type="predicted"/>
<evidence type="ECO:0000313" key="6">
    <source>
        <dbReference type="Proteomes" id="UP000245629"/>
    </source>
</evidence>
<dbReference type="InterPro" id="IPR036390">
    <property type="entry name" value="WH_DNA-bd_sf"/>
</dbReference>
<dbReference type="PANTHER" id="PTHR33204:SF39">
    <property type="entry name" value="TRANSCRIPTIONAL REGULATORY PROTEIN"/>
    <property type="match status" value="1"/>
</dbReference>
<evidence type="ECO:0000313" key="5">
    <source>
        <dbReference type="EMBL" id="AWK89015.1"/>
    </source>
</evidence>
<feature type="domain" description="HTH hxlR-type" evidence="4">
    <location>
        <begin position="30"/>
        <end position="128"/>
    </location>
</feature>
<dbReference type="PANTHER" id="PTHR33204">
    <property type="entry name" value="TRANSCRIPTIONAL REGULATOR, MARR FAMILY"/>
    <property type="match status" value="1"/>
</dbReference>
<keyword evidence="3" id="KW-0804">Transcription</keyword>